<proteinExistence type="predicted"/>
<sequence length="308" mass="32457">MDTDDRRRAARTALEGLAYGDAFGERFFRIFRRPDEARRLIATRTIPPEPHWHWTDDTAMALDLLAVLEEYGEVAERPLAERFAATYRADPGRGYGSGMHALLPRVAATPDQWEELAGLLFGGEGSLGNGAAMRVAPLGAWFHDDLDRAADQAARSARVTHAHPEGVAGAVAVAVAAALSARGDVPSLAAVADRTPDGPVRQGLLRAAALPPGTTPEQAAAALGSGRHIRADDTVPFALWCAAAPRARQEQGGTPVPGDLEAALWTTAAGFGDVDTTCAITGGVVAARTGVAALPEEWRARREPLPGN</sequence>
<reference evidence="1" key="1">
    <citation type="submission" date="2022-06" db="EMBL/GenBank/DDBJ databases">
        <title>Complete genome sequence of Streptomyces nigrescens HEK616.</title>
        <authorList>
            <person name="Asamizu S."/>
            <person name="Onaka H."/>
        </authorList>
    </citation>
    <scope>NUCLEOTIDE SEQUENCE</scope>
    <source>
        <strain evidence="1">HEK616</strain>
    </source>
</reference>
<gene>
    <name evidence="1" type="ORF">HEK616_57500</name>
</gene>
<keyword evidence="1" id="KW-0378">Hydrolase</keyword>
<dbReference type="InterPro" id="IPR005502">
    <property type="entry name" value="Ribosyl_crysJ1"/>
</dbReference>
<evidence type="ECO:0000313" key="2">
    <source>
        <dbReference type="Proteomes" id="UP001059597"/>
    </source>
</evidence>
<dbReference type="Gene3D" id="1.10.4080.10">
    <property type="entry name" value="ADP-ribosylation/Crystallin J1"/>
    <property type="match status" value="1"/>
</dbReference>
<dbReference type="Proteomes" id="UP001059597">
    <property type="component" value="Chromosome"/>
</dbReference>
<evidence type="ECO:0000313" key="1">
    <source>
        <dbReference type="EMBL" id="BDM72263.1"/>
    </source>
</evidence>
<dbReference type="PANTHER" id="PTHR16222:SF12">
    <property type="entry name" value="ADP-RIBOSYLGLYCOHYDROLASE-RELATED"/>
    <property type="match status" value="1"/>
</dbReference>
<protein>
    <submittedName>
        <fullName evidence="1">Hydrolase</fullName>
    </submittedName>
</protein>
<keyword evidence="2" id="KW-1185">Reference proteome</keyword>
<accession>A0ABM8A0X9</accession>
<dbReference type="SUPFAM" id="SSF101478">
    <property type="entry name" value="ADP-ribosylglycohydrolase"/>
    <property type="match status" value="1"/>
</dbReference>
<dbReference type="InterPro" id="IPR036705">
    <property type="entry name" value="Ribosyl_crysJ1_sf"/>
</dbReference>
<dbReference type="PANTHER" id="PTHR16222">
    <property type="entry name" value="ADP-RIBOSYLGLYCOHYDROLASE"/>
    <property type="match status" value="1"/>
</dbReference>
<name>A0ABM8A0X9_STRNI</name>
<dbReference type="Pfam" id="PF03747">
    <property type="entry name" value="ADP_ribosyl_GH"/>
    <property type="match status" value="1"/>
</dbReference>
<dbReference type="EMBL" id="AP026073">
    <property type="protein sequence ID" value="BDM72263.1"/>
    <property type="molecule type" value="Genomic_DNA"/>
</dbReference>
<dbReference type="GO" id="GO:0016787">
    <property type="term" value="F:hydrolase activity"/>
    <property type="evidence" value="ECO:0007669"/>
    <property type="project" value="UniProtKB-KW"/>
</dbReference>
<dbReference type="InterPro" id="IPR050792">
    <property type="entry name" value="ADP-ribosylglycohydrolase"/>
</dbReference>
<organism evidence="1 2">
    <name type="scientific">Streptomyces nigrescens</name>
    <dbReference type="NCBI Taxonomy" id="1920"/>
    <lineage>
        <taxon>Bacteria</taxon>
        <taxon>Bacillati</taxon>
        <taxon>Actinomycetota</taxon>
        <taxon>Actinomycetes</taxon>
        <taxon>Kitasatosporales</taxon>
        <taxon>Streptomycetaceae</taxon>
        <taxon>Streptomyces</taxon>
    </lineage>
</organism>
<dbReference type="RefSeq" id="WP_261955712.1">
    <property type="nucleotide sequence ID" value="NZ_AP026073.1"/>
</dbReference>